<accession>A0AAU6SS08</accession>
<reference evidence="1" key="1">
    <citation type="submission" date="2022-03" db="EMBL/GenBank/DDBJ databases">
        <title>Sea Food Isolates.</title>
        <authorList>
            <person name="Li c."/>
        </authorList>
    </citation>
    <scope>NUCLEOTIDE SEQUENCE</scope>
    <source>
        <strain evidence="1">19PA01SH03</strain>
    </source>
</reference>
<gene>
    <name evidence="1" type="ORF">MRN70_16085</name>
</gene>
<organism evidence="1">
    <name type="scientific">bacterium 19PA01SH03</name>
    <dbReference type="NCBI Taxonomy" id="2920705"/>
    <lineage>
        <taxon>Bacteria</taxon>
    </lineage>
</organism>
<sequence>MQKSDQVSLYFLSDLEKFRIFVELSERHWSEELIKYNESDIESNESVCWDRYKYRNDLSAHFQEVFPQYQKQSFLLMLVSLFEDYLNQLCHSFHFEKGLNCTLKDYSGLGIERAKNYLRKVAKIEVPTGTVSWSKVVEARDLRNIIAHNAGHLDEDLHSKQLRIVAKSLNLNSHQFARVHLEVTQKYIFEIIEAMANVVHDLWRNTTENA</sequence>
<name>A0AAU6SS08_UNCXX</name>
<dbReference type="EMBL" id="CP095339">
    <property type="protein sequence ID" value="XAG22726.1"/>
    <property type="molecule type" value="Genomic_DNA"/>
</dbReference>
<protein>
    <recommendedName>
        <fullName evidence="2">RiboL-PSP-HEPN domain-containing protein</fullName>
    </recommendedName>
</protein>
<evidence type="ECO:0008006" key="2">
    <source>
        <dbReference type="Google" id="ProtNLM"/>
    </source>
</evidence>
<proteinExistence type="predicted"/>
<dbReference type="AlphaFoldDB" id="A0AAU6SS08"/>
<evidence type="ECO:0000313" key="1">
    <source>
        <dbReference type="EMBL" id="XAG22726.1"/>
    </source>
</evidence>